<protein>
    <submittedName>
        <fullName evidence="1">Uncharacterized protein</fullName>
    </submittedName>
</protein>
<reference evidence="1" key="1">
    <citation type="submission" date="2022-11" db="EMBL/GenBank/DDBJ databases">
        <authorList>
            <person name="Scott C."/>
            <person name="Bruce N."/>
        </authorList>
    </citation>
    <scope>NUCLEOTIDE SEQUENCE</scope>
</reference>
<accession>A0A9P1MDN5</accession>
<comment type="caution">
    <text evidence="1">The sequence shown here is derived from an EMBL/GenBank/DDBJ whole genome shotgun (WGS) entry which is preliminary data.</text>
</comment>
<dbReference type="Proteomes" id="UP000838763">
    <property type="component" value="Unassembled WGS sequence"/>
</dbReference>
<keyword evidence="2" id="KW-1185">Reference proteome</keyword>
<dbReference type="OrthoDB" id="529273at2759"/>
<evidence type="ECO:0000313" key="1">
    <source>
        <dbReference type="EMBL" id="CAI4219624.1"/>
    </source>
</evidence>
<proteinExistence type="predicted"/>
<sequence>MSGYSYSGRSHGAGGSVGIANLAGVADPRYFVFREPGIRTTVSCSKDPSSNFAFSCRPTSGGVTCQANTIRTLPEGRSALSGPTFGGNWIKSAPLAGDIMTWGNAYENRTTWFSLAAAGCADVGSNCDLYGFAEFDKAQCLLSFEGAELEVGVNVTSRMITVTPVAKADWPSYGDDLLEELAAEHNYISYNDGTWSGSQMGHALRSNLDSFEVLRRQLTNEAKGETTMLRSLEDFFGDLMDNSLIAYAQSKYLAEHSEQVVQATVTSVCGGRGLASYVKMHNAQALENGEDSRSGVSAAAGETRLRVETANGGTSALVLEEYVTDVFGNDKIVDRSSETVYIEAGRSLMKSSNMRGSAEQR</sequence>
<dbReference type="AlphaFoldDB" id="A0A9P1MDN5"/>
<gene>
    <name evidence="1" type="ORF">PPNO1_LOCUS9177</name>
</gene>
<organism evidence="1 2">
    <name type="scientific">Parascedosporium putredinis</name>
    <dbReference type="NCBI Taxonomy" id="1442378"/>
    <lineage>
        <taxon>Eukaryota</taxon>
        <taxon>Fungi</taxon>
        <taxon>Dikarya</taxon>
        <taxon>Ascomycota</taxon>
        <taxon>Pezizomycotina</taxon>
        <taxon>Sordariomycetes</taxon>
        <taxon>Hypocreomycetidae</taxon>
        <taxon>Microascales</taxon>
        <taxon>Microascaceae</taxon>
        <taxon>Parascedosporium</taxon>
    </lineage>
</organism>
<name>A0A9P1MDN5_9PEZI</name>
<evidence type="ECO:0000313" key="2">
    <source>
        <dbReference type="Proteomes" id="UP000838763"/>
    </source>
</evidence>
<dbReference type="EMBL" id="CALLCH030000020">
    <property type="protein sequence ID" value="CAI4219624.1"/>
    <property type="molecule type" value="Genomic_DNA"/>
</dbReference>